<dbReference type="Pfam" id="PF01073">
    <property type="entry name" value="3Beta_HSD"/>
    <property type="match status" value="1"/>
</dbReference>
<dbReference type="InterPro" id="IPR036291">
    <property type="entry name" value="NAD(P)-bd_dom_sf"/>
</dbReference>
<evidence type="ECO:0000259" key="3">
    <source>
        <dbReference type="Pfam" id="PF01073"/>
    </source>
</evidence>
<dbReference type="Proteomes" id="UP000000602">
    <property type="component" value="Chromosome"/>
</dbReference>
<evidence type="ECO:0000313" key="5">
    <source>
        <dbReference type="Proteomes" id="UP000000602"/>
    </source>
</evidence>
<sequence>MGQSRVVTGKIERALVTGGNGFVGRAIVQMLLADGVQVRVVGRGLYPQLEAMGVECYRGDIGDQAFMVGAVEGMDVVFHVAALAGIWGEWDDYYKTNVLGTQSVIAACLGRVRALVYTSTPSVVFNRQSIANGDESLPYPEKFLCHYAKSKVMAEKSVLAVDPSRLACVALRPHLVWGPGDPHLIPRLVASRLQNRLKIVGKKDNIVDVSYVDNVAHAHLLAANNLLRAGTAAGRAYFISQGQPVNLWDWLNELFVRLDVPPLERSVPFSLAYALGAFFEGAYRVLGLQNDPPMTRFVAEQLAKSHYFSIENAQKDFGYAPIVSMEEGIICLVASFKKD</sequence>
<feature type="domain" description="3-beta hydroxysteroid dehydrogenase/isomerase" evidence="3">
    <location>
        <begin position="15"/>
        <end position="261"/>
    </location>
</feature>
<dbReference type="InterPro" id="IPR050177">
    <property type="entry name" value="Lipid_A_modif_metabolic_enz"/>
</dbReference>
<organism evidence="4 5">
    <name type="scientific">Desulfotalea psychrophila (strain LSv54 / DSM 12343)</name>
    <dbReference type="NCBI Taxonomy" id="177439"/>
    <lineage>
        <taxon>Bacteria</taxon>
        <taxon>Pseudomonadati</taxon>
        <taxon>Thermodesulfobacteriota</taxon>
        <taxon>Desulfobulbia</taxon>
        <taxon>Desulfobulbales</taxon>
        <taxon>Desulfocapsaceae</taxon>
        <taxon>Desulfotalea</taxon>
    </lineage>
</organism>
<dbReference type="OrthoDB" id="9814124at2"/>
<dbReference type="PANTHER" id="PTHR43245:SF51">
    <property type="entry name" value="SHORT CHAIN DEHYDROGENASE_REDUCTASE FAMILY 42E, MEMBER 2"/>
    <property type="match status" value="1"/>
</dbReference>
<name>Q6AJW7_DESPS</name>
<dbReference type="eggNOG" id="COG0451">
    <property type="taxonomic scope" value="Bacteria"/>
</dbReference>
<dbReference type="KEGG" id="dps:DP2630"/>
<dbReference type="AlphaFoldDB" id="Q6AJW7"/>
<proteinExistence type="inferred from homology"/>
<dbReference type="InterPro" id="IPR002225">
    <property type="entry name" value="3Beta_OHSteriod_DH/Estase"/>
</dbReference>
<evidence type="ECO:0000256" key="1">
    <source>
        <dbReference type="ARBA" id="ARBA00009219"/>
    </source>
</evidence>
<accession>Q6AJW7</accession>
<comment type="similarity">
    <text evidence="1">Belongs to the 3-beta-HSD family.</text>
</comment>
<dbReference type="PANTHER" id="PTHR43245">
    <property type="entry name" value="BIFUNCTIONAL POLYMYXIN RESISTANCE PROTEIN ARNA"/>
    <property type="match status" value="1"/>
</dbReference>
<dbReference type="Gene3D" id="3.40.50.720">
    <property type="entry name" value="NAD(P)-binding Rossmann-like Domain"/>
    <property type="match status" value="1"/>
</dbReference>
<dbReference type="GO" id="GO:0016616">
    <property type="term" value="F:oxidoreductase activity, acting on the CH-OH group of donors, NAD or NADP as acceptor"/>
    <property type="evidence" value="ECO:0007669"/>
    <property type="project" value="InterPro"/>
</dbReference>
<evidence type="ECO:0000313" key="4">
    <source>
        <dbReference type="EMBL" id="CAG37359.1"/>
    </source>
</evidence>
<protein>
    <submittedName>
        <fullName evidence="4">Related to NAD(P)H steroid dehydrogenase</fullName>
    </submittedName>
</protein>
<dbReference type="SUPFAM" id="SSF51735">
    <property type="entry name" value="NAD(P)-binding Rossmann-fold domains"/>
    <property type="match status" value="1"/>
</dbReference>
<dbReference type="HOGENOM" id="CLU_007383_6_1_7"/>
<dbReference type="GO" id="GO:0006694">
    <property type="term" value="P:steroid biosynthetic process"/>
    <property type="evidence" value="ECO:0007669"/>
    <property type="project" value="InterPro"/>
</dbReference>
<dbReference type="STRING" id="177439.DP2630"/>
<reference evidence="5" key="1">
    <citation type="journal article" date="2004" name="Environ. Microbiol.">
        <title>The genome of Desulfotalea psychrophila, a sulfate-reducing bacterium from permanently cold Arctic sediments.</title>
        <authorList>
            <person name="Rabus R."/>
            <person name="Ruepp A."/>
            <person name="Frickey T."/>
            <person name="Rattei T."/>
            <person name="Fartmann B."/>
            <person name="Stark M."/>
            <person name="Bauer M."/>
            <person name="Zibat A."/>
            <person name="Lombardot T."/>
            <person name="Becker I."/>
            <person name="Amann J."/>
            <person name="Gellner K."/>
            <person name="Teeling H."/>
            <person name="Leuschner W.D."/>
            <person name="Gloeckner F.-O."/>
            <person name="Lupas A.N."/>
            <person name="Amann R."/>
            <person name="Klenk H.-P."/>
        </authorList>
    </citation>
    <scope>NUCLEOTIDE SEQUENCE [LARGE SCALE GENOMIC DNA]</scope>
    <source>
        <strain evidence="5">DSM 12343 / LSv54</strain>
    </source>
</reference>
<dbReference type="EMBL" id="CR522870">
    <property type="protein sequence ID" value="CAG37359.1"/>
    <property type="molecule type" value="Genomic_DNA"/>
</dbReference>
<gene>
    <name evidence="4" type="ordered locus">DP2630</name>
</gene>
<dbReference type="RefSeq" id="WP_011189871.1">
    <property type="nucleotide sequence ID" value="NC_006138.1"/>
</dbReference>
<evidence type="ECO:0000256" key="2">
    <source>
        <dbReference type="ARBA" id="ARBA00023002"/>
    </source>
</evidence>
<keyword evidence="5" id="KW-1185">Reference proteome</keyword>
<keyword evidence="2" id="KW-0560">Oxidoreductase</keyword>